<dbReference type="PANTHER" id="PTHR31689">
    <property type="entry name" value="DIAMINOPIMELATE EPIMERASE, CHLOROPLASTIC"/>
    <property type="match status" value="1"/>
</dbReference>
<dbReference type="GO" id="GO:0005829">
    <property type="term" value="C:cytosol"/>
    <property type="evidence" value="ECO:0007669"/>
    <property type="project" value="TreeGrafter"/>
</dbReference>
<evidence type="ECO:0000256" key="1">
    <source>
        <dbReference type="ARBA" id="ARBA00010219"/>
    </source>
</evidence>
<evidence type="ECO:0000313" key="6">
    <source>
        <dbReference type="Proteomes" id="UP000182379"/>
    </source>
</evidence>
<feature type="binding site" evidence="3">
    <location>
        <position position="13"/>
    </location>
    <ligand>
        <name>substrate</name>
    </ligand>
</feature>
<dbReference type="HAMAP" id="MF_00197">
    <property type="entry name" value="DAP_epimerase"/>
    <property type="match status" value="1"/>
</dbReference>
<proteinExistence type="inferred from homology"/>
<dbReference type="EC" id="5.1.1.7" evidence="3 4"/>
<feature type="binding site" evidence="3">
    <location>
        <position position="200"/>
    </location>
    <ligand>
        <name>substrate</name>
    </ligand>
</feature>
<feature type="site" description="Could be important to modulate the pK values of the two catalytic cysteine residues" evidence="3">
    <location>
        <position position="218"/>
    </location>
</feature>
<organism evidence="5 6">
    <name type="scientific">Acidaminococcus fermentans</name>
    <dbReference type="NCBI Taxonomy" id="905"/>
    <lineage>
        <taxon>Bacteria</taxon>
        <taxon>Bacillati</taxon>
        <taxon>Bacillota</taxon>
        <taxon>Negativicutes</taxon>
        <taxon>Acidaminococcales</taxon>
        <taxon>Acidaminococcaceae</taxon>
        <taxon>Acidaminococcus</taxon>
    </lineage>
</organism>
<dbReference type="EMBL" id="FNOP01000008">
    <property type="protein sequence ID" value="SDW88519.1"/>
    <property type="molecule type" value="Genomic_DNA"/>
</dbReference>
<protein>
    <recommendedName>
        <fullName evidence="3 4">Diaminopimelate epimerase</fullName>
        <shortName evidence="3">DAP epimerase</shortName>
        <ecNumber evidence="3 4">5.1.1.7</ecNumber>
    </recommendedName>
    <alternativeName>
        <fullName evidence="3">PLP-independent amino acid racemase</fullName>
    </alternativeName>
</protein>
<feature type="binding site" evidence="3">
    <location>
        <begin position="218"/>
        <end position="219"/>
    </location>
    <ligand>
        <name>substrate</name>
    </ligand>
</feature>
<comment type="pathway">
    <text evidence="3">Amino-acid biosynthesis; L-lysine biosynthesis via DAP pathway; DL-2,6-diaminopimelate from LL-2,6-diaminopimelate: step 1/1.</text>
</comment>
<dbReference type="GO" id="GO:0008837">
    <property type="term" value="F:diaminopimelate epimerase activity"/>
    <property type="evidence" value="ECO:0007669"/>
    <property type="project" value="UniProtKB-UniRule"/>
</dbReference>
<dbReference type="Pfam" id="PF01678">
    <property type="entry name" value="DAP_epimerase"/>
    <property type="match status" value="2"/>
</dbReference>
<dbReference type="SUPFAM" id="SSF54506">
    <property type="entry name" value="Diaminopimelate epimerase-like"/>
    <property type="match status" value="1"/>
</dbReference>
<evidence type="ECO:0000256" key="3">
    <source>
        <dbReference type="HAMAP-Rule" id="MF_00197"/>
    </source>
</evidence>
<dbReference type="PANTHER" id="PTHR31689:SF0">
    <property type="entry name" value="DIAMINOPIMELATE EPIMERASE"/>
    <property type="match status" value="1"/>
</dbReference>
<comment type="function">
    <text evidence="3">Catalyzes the stereoinversion of LL-2,6-diaminopimelate (L,L-DAP) to meso-diaminopimelate (meso-DAP), a precursor of L-lysine and an essential component of the bacterial peptidoglycan.</text>
</comment>
<evidence type="ECO:0000313" key="5">
    <source>
        <dbReference type="EMBL" id="SDW88519.1"/>
    </source>
</evidence>
<gene>
    <name evidence="3" type="primary">dapF</name>
    <name evidence="5" type="ORF">SAMN05216495_1087</name>
</gene>
<comment type="caution">
    <text evidence="3">Lacks conserved residue(s) required for the propagation of feature annotation.</text>
</comment>
<dbReference type="NCBIfam" id="TIGR00652">
    <property type="entry name" value="DapF"/>
    <property type="match status" value="1"/>
</dbReference>
<sequence length="296" mass="32280">MKMKFTKMHGCGNDYVYVDCMDRMLPNPGKISEFVSRRRFGIGSDGLICICPSDKADFRMRMFNADASEGKMCGNGSRCIAKYVYDKGLTRKDTITLETLGGIKTIHMTVKQGKVVLAEVDMGQAVVRTADVPMDWPEETCVDQPVTFAGPEGKGFTVRGTAVSMGNPHFVTFVEDVDTAPVEAVGRIIETSPVFPERTNVEFVQIVDENHVKFRVWERGSGETWACGTGACAVGYTCVTLGKAGKRGGFLKVEAKGGMLQVRTGDGDAMTLKGPATTVYEGEIELPEELLEESLK</sequence>
<dbReference type="Gene3D" id="3.10.310.10">
    <property type="entry name" value="Diaminopimelate Epimerase, Chain A, domain 1"/>
    <property type="match status" value="2"/>
</dbReference>
<name>A0A1H2X8C9_ACIFE</name>
<comment type="subunit">
    <text evidence="3">Homodimer.</text>
</comment>
<keyword evidence="3" id="KW-0028">Amino-acid biosynthesis</keyword>
<dbReference type="Proteomes" id="UP000182379">
    <property type="component" value="Unassembled WGS sequence"/>
</dbReference>
<comment type="similarity">
    <text evidence="1 3">Belongs to the diaminopimelate epimerase family.</text>
</comment>
<keyword evidence="3" id="KW-0963">Cytoplasm</keyword>
<comment type="caution">
    <text evidence="5">The sequence shown here is derived from an EMBL/GenBank/DDBJ whole genome shotgun (WGS) entry which is preliminary data.</text>
</comment>
<feature type="binding site" evidence="3">
    <location>
        <begin position="228"/>
        <end position="229"/>
    </location>
    <ligand>
        <name>substrate</name>
    </ligand>
</feature>
<reference evidence="5 6" key="1">
    <citation type="submission" date="2016-10" db="EMBL/GenBank/DDBJ databases">
        <authorList>
            <person name="Varghese N."/>
            <person name="Submissions S."/>
        </authorList>
    </citation>
    <scope>NUCLEOTIDE SEQUENCE [LARGE SCALE GENOMIC DNA]</scope>
    <source>
        <strain evidence="5 6">WCC6</strain>
    </source>
</reference>
<feature type="active site" description="Proton acceptor" evidence="3">
    <location>
        <position position="227"/>
    </location>
</feature>
<feature type="site" description="Could be important to modulate the pK values of the two catalytic cysteine residues" evidence="3">
    <location>
        <position position="169"/>
    </location>
</feature>
<dbReference type="UniPathway" id="UPA00034">
    <property type="reaction ID" value="UER00025"/>
</dbReference>
<comment type="subcellular location">
    <subcellularLocation>
        <location evidence="3">Cytoplasm</location>
    </subcellularLocation>
</comment>
<feature type="active site" description="Proton donor" evidence="3">
    <location>
        <position position="73"/>
    </location>
</feature>
<keyword evidence="2 3" id="KW-0413">Isomerase</keyword>
<keyword evidence="3" id="KW-0457">Lysine biosynthesis</keyword>
<evidence type="ECO:0000256" key="2">
    <source>
        <dbReference type="ARBA" id="ARBA00023235"/>
    </source>
</evidence>
<dbReference type="InterPro" id="IPR001653">
    <property type="entry name" value="DAP_epimerase_DapF"/>
</dbReference>
<feature type="binding site" evidence="3">
    <location>
        <begin position="74"/>
        <end position="75"/>
    </location>
    <ligand>
        <name>substrate</name>
    </ligand>
</feature>
<dbReference type="GO" id="GO:0009089">
    <property type="term" value="P:lysine biosynthetic process via diaminopimelate"/>
    <property type="evidence" value="ECO:0007669"/>
    <property type="project" value="UniProtKB-UniRule"/>
</dbReference>
<evidence type="ECO:0000256" key="4">
    <source>
        <dbReference type="NCBIfam" id="TIGR00652"/>
    </source>
</evidence>
<feature type="binding site" evidence="3">
    <location>
        <position position="64"/>
    </location>
    <ligand>
        <name>substrate</name>
    </ligand>
</feature>
<dbReference type="AlphaFoldDB" id="A0A1H2X8C9"/>
<feature type="binding site" evidence="3">
    <location>
        <position position="167"/>
    </location>
    <ligand>
        <name>substrate</name>
    </ligand>
</feature>
<comment type="catalytic activity">
    <reaction evidence="3">
        <text>(2S,6S)-2,6-diaminopimelate = meso-2,6-diaminopimelate</text>
        <dbReference type="Rhea" id="RHEA:15393"/>
        <dbReference type="ChEBI" id="CHEBI:57609"/>
        <dbReference type="ChEBI" id="CHEBI:57791"/>
        <dbReference type="EC" id="5.1.1.7"/>
    </reaction>
</comment>
<accession>A0A1H2X8C9</accession>